<dbReference type="SUPFAM" id="SSF52743">
    <property type="entry name" value="Subtilisin-like"/>
    <property type="match status" value="1"/>
</dbReference>
<evidence type="ECO:0000256" key="2">
    <source>
        <dbReference type="ARBA" id="ARBA00022801"/>
    </source>
</evidence>
<sequence length="573" mass="62381">MIADAAYSEDYVEYIVEYNGDSSALMAFYTPDQIRLIDSRYAVVFQRKPADHMESFSRLEYTLFPKVYGPMDDVGALEAIGAVNIQQQSILGLTGEGMLLGIVDCGLDIYNGAFLREGRKSRILAAWDQTIEGTDAATYGYGLEYSAEEIQAAIDEERRIITDVTGHGTFCGETAMSVAVDADIIMVKLKQAKQNLRELYGIPQEPVACSEVDIMTAIAYLLRIQHMLKRPMCVLVAWGSNSGSHTGAGALEKYINNIGDLKGLAVAVPGGNEGRAGHHYRGVIGLKTDSIIPGSLTADDDTGVGTGYDRVEIDIANNDSLTLEIWGSATNTYSVALEVPGGEYVERVSPRYDKSTVIKPIFGGGTVYVDYFLIEDAAGQELIMLRFIRPANGIWGIRVYGVGETELSFNAWLPISAFVSPQTKFVKSDPRTTITSPASAETAICACAYDYTNGNLYIDNSRGYTADRRVKPDFLAPGVNISGDGPGNETVIRSGTSIAAAYAAGCSILLLEWSYDRMDVRTINGNQIRHYLIRGAVRPGASGGLLDIRSYPNPEWGYGLLNIYNTFESLRNV</sequence>
<dbReference type="Pfam" id="PF00082">
    <property type="entry name" value="Peptidase_S8"/>
    <property type="match status" value="1"/>
</dbReference>
<feature type="active site" description="Charge relay system" evidence="4">
    <location>
        <position position="104"/>
    </location>
</feature>
<feature type="active site" description="Charge relay system" evidence="4">
    <location>
        <position position="167"/>
    </location>
</feature>
<dbReference type="GO" id="GO:0004252">
    <property type="term" value="F:serine-type endopeptidase activity"/>
    <property type="evidence" value="ECO:0007669"/>
    <property type="project" value="UniProtKB-UniRule"/>
</dbReference>
<feature type="domain" description="Peptidase S8/S53" evidence="5">
    <location>
        <begin position="431"/>
        <end position="536"/>
    </location>
</feature>
<feature type="active site" description="Charge relay system" evidence="4">
    <location>
        <position position="497"/>
    </location>
</feature>
<evidence type="ECO:0000256" key="1">
    <source>
        <dbReference type="ARBA" id="ARBA00022670"/>
    </source>
</evidence>
<evidence type="ECO:0000313" key="7">
    <source>
        <dbReference type="Proteomes" id="UP000283295"/>
    </source>
</evidence>
<dbReference type="Gene3D" id="3.40.50.200">
    <property type="entry name" value="Peptidase S8/S53 domain"/>
    <property type="match status" value="1"/>
</dbReference>
<dbReference type="PROSITE" id="PS51892">
    <property type="entry name" value="SUBTILASE"/>
    <property type="match status" value="1"/>
</dbReference>
<accession>A0A3R6A1H5</accession>
<organism evidence="6 7">
    <name type="scientific">Coprococcus eutactus</name>
    <dbReference type="NCBI Taxonomy" id="33043"/>
    <lineage>
        <taxon>Bacteria</taxon>
        <taxon>Bacillati</taxon>
        <taxon>Bacillota</taxon>
        <taxon>Clostridia</taxon>
        <taxon>Lachnospirales</taxon>
        <taxon>Lachnospiraceae</taxon>
        <taxon>Coprococcus</taxon>
    </lineage>
</organism>
<keyword evidence="2 4" id="KW-0378">Hydrolase</keyword>
<evidence type="ECO:0000256" key="3">
    <source>
        <dbReference type="ARBA" id="ARBA00022825"/>
    </source>
</evidence>
<dbReference type="CDD" id="cd07478">
    <property type="entry name" value="Peptidases_S8_CspA-like"/>
    <property type="match status" value="1"/>
</dbReference>
<protein>
    <recommendedName>
        <fullName evidence="5">Peptidase S8/S53 domain-containing protein</fullName>
    </recommendedName>
</protein>
<dbReference type="OrthoDB" id="9762689at2"/>
<dbReference type="Gene3D" id="2.60.120.1290">
    <property type="match status" value="1"/>
</dbReference>
<proteinExistence type="inferred from homology"/>
<dbReference type="InterPro" id="IPR034045">
    <property type="entry name" value="Pep_S8_CspA-like"/>
</dbReference>
<dbReference type="InterPro" id="IPR015500">
    <property type="entry name" value="Peptidase_S8_subtilisin-rel"/>
</dbReference>
<comment type="caution">
    <text evidence="6">The sequence shown here is derived from an EMBL/GenBank/DDBJ whole genome shotgun (WGS) entry which is preliminary data.</text>
</comment>
<reference evidence="6 7" key="1">
    <citation type="submission" date="2018-08" db="EMBL/GenBank/DDBJ databases">
        <title>A genome reference for cultivated species of the human gut microbiota.</title>
        <authorList>
            <person name="Zou Y."/>
            <person name="Xue W."/>
            <person name="Luo G."/>
        </authorList>
    </citation>
    <scope>NUCLEOTIDE SEQUENCE [LARGE SCALE GENOMIC DNA]</scope>
    <source>
        <strain evidence="6 7">AF22-21</strain>
    </source>
</reference>
<dbReference type="Proteomes" id="UP000283295">
    <property type="component" value="Unassembled WGS sequence"/>
</dbReference>
<evidence type="ECO:0000256" key="4">
    <source>
        <dbReference type="PROSITE-ProRule" id="PRU01240"/>
    </source>
</evidence>
<keyword evidence="1 4" id="KW-0645">Protease</keyword>
<name>A0A3R6A1H5_9FIRM</name>
<dbReference type="InterPro" id="IPR000209">
    <property type="entry name" value="Peptidase_S8/S53_dom"/>
</dbReference>
<evidence type="ECO:0000313" key="6">
    <source>
        <dbReference type="EMBL" id="RGS43643.1"/>
    </source>
</evidence>
<keyword evidence="3 4" id="KW-0720">Serine protease</keyword>
<dbReference type="GO" id="GO:0006508">
    <property type="term" value="P:proteolysis"/>
    <property type="evidence" value="ECO:0007669"/>
    <property type="project" value="UniProtKB-KW"/>
</dbReference>
<comment type="similarity">
    <text evidence="4">Belongs to the peptidase S8 family.</text>
</comment>
<dbReference type="AlphaFoldDB" id="A0A3R6A1H5"/>
<dbReference type="InterPro" id="IPR036852">
    <property type="entry name" value="Peptidase_S8/S53_dom_sf"/>
</dbReference>
<gene>
    <name evidence="6" type="ORF">DWX94_03480</name>
</gene>
<dbReference type="PRINTS" id="PR00723">
    <property type="entry name" value="SUBTILISIN"/>
</dbReference>
<evidence type="ECO:0000259" key="5">
    <source>
        <dbReference type="Pfam" id="PF00082"/>
    </source>
</evidence>
<dbReference type="EMBL" id="QRVK01000005">
    <property type="protein sequence ID" value="RGS43643.1"/>
    <property type="molecule type" value="Genomic_DNA"/>
</dbReference>